<dbReference type="RefSeq" id="WP_098192853.1">
    <property type="nucleotide sequence ID" value="NZ_CP023777.1"/>
</dbReference>
<evidence type="ECO:0008006" key="3">
    <source>
        <dbReference type="Google" id="ProtNLM"/>
    </source>
</evidence>
<dbReference type="AlphaFoldDB" id="A0A291QRC2"/>
<name>A0A291QRC2_9BACT</name>
<keyword evidence="2" id="KW-1185">Reference proteome</keyword>
<evidence type="ECO:0000313" key="1">
    <source>
        <dbReference type="EMBL" id="ATL46465.1"/>
    </source>
</evidence>
<dbReference type="EMBL" id="CP023777">
    <property type="protein sequence ID" value="ATL46465.1"/>
    <property type="molecule type" value="Genomic_DNA"/>
</dbReference>
<reference evidence="1 2" key="1">
    <citation type="submission" date="2017-10" db="EMBL/GenBank/DDBJ databases">
        <title>Paenichitinophaga pekingensis gen. nov., sp. nov., isolated from activated sludge.</title>
        <authorList>
            <person name="Jin D."/>
            <person name="Kong X."/>
            <person name="Deng Y."/>
            <person name="Bai Z."/>
        </authorList>
    </citation>
    <scope>NUCLEOTIDE SEQUENCE [LARGE SCALE GENOMIC DNA]</scope>
    <source>
        <strain evidence="1 2">13</strain>
    </source>
</reference>
<gene>
    <name evidence="1" type="ORF">COR50_04340</name>
</gene>
<dbReference type="Proteomes" id="UP000220133">
    <property type="component" value="Chromosome"/>
</dbReference>
<accession>A0A291QRC2</accession>
<protein>
    <recommendedName>
        <fullName evidence="3">Phosphoribosylpyrophosphate synthetase</fullName>
    </recommendedName>
</protein>
<proteinExistence type="predicted"/>
<evidence type="ECO:0000313" key="2">
    <source>
        <dbReference type="Proteomes" id="UP000220133"/>
    </source>
</evidence>
<dbReference type="KEGG" id="cbae:COR50_04340"/>
<sequence length="124" mass="14383">MKKEVIANSHLDDMNTLSQVLNKLRERGYDNELKFSDHGRMQSEGGKDIYDAEDLKIIKTYRFEGASDPSDSSVLYIMEDKKGKKGYVIDAYGMYSTHDEEGFDDFIKKIPVEDREEQYIFHGL</sequence>
<organism evidence="1 2">
    <name type="scientific">Chitinophaga caeni</name>
    <dbReference type="NCBI Taxonomy" id="2029983"/>
    <lineage>
        <taxon>Bacteria</taxon>
        <taxon>Pseudomonadati</taxon>
        <taxon>Bacteroidota</taxon>
        <taxon>Chitinophagia</taxon>
        <taxon>Chitinophagales</taxon>
        <taxon>Chitinophagaceae</taxon>
        <taxon>Chitinophaga</taxon>
    </lineage>
</organism>
<dbReference type="OrthoDB" id="8418771at2"/>